<dbReference type="CDD" id="cd00257">
    <property type="entry name" value="beta-trefoil_FSCN-like"/>
    <property type="match status" value="1"/>
</dbReference>
<dbReference type="InterPro" id="IPR037176">
    <property type="entry name" value="Osmotin/thaumatin-like_sf"/>
</dbReference>
<protein>
    <recommendedName>
        <fullName evidence="4">GH64 domain-containing protein</fullName>
    </recommendedName>
</protein>
<dbReference type="InterPro" id="IPR008999">
    <property type="entry name" value="Actin-crosslinking"/>
</dbReference>
<dbReference type="PANTHER" id="PTHR38165">
    <property type="match status" value="1"/>
</dbReference>
<feature type="domain" description="GH64" evidence="4">
    <location>
        <begin position="19"/>
        <end position="328"/>
    </location>
</feature>
<dbReference type="EMBL" id="CAJNRG010009929">
    <property type="protein sequence ID" value="CAF2117666.1"/>
    <property type="molecule type" value="Genomic_DNA"/>
</dbReference>
<comment type="similarity">
    <text evidence="2">Belongs to the FRG1 family.</text>
</comment>
<evidence type="ECO:0000313" key="6">
    <source>
        <dbReference type="Proteomes" id="UP000663887"/>
    </source>
</evidence>
<accession>A0A816UXW2</accession>
<dbReference type="Pfam" id="PF06229">
    <property type="entry name" value="FRG1"/>
    <property type="match status" value="1"/>
</dbReference>
<evidence type="ECO:0000313" key="5">
    <source>
        <dbReference type="EMBL" id="CAF2117666.1"/>
    </source>
</evidence>
<dbReference type="InterPro" id="IPR010414">
    <property type="entry name" value="FRG1"/>
</dbReference>
<evidence type="ECO:0000256" key="1">
    <source>
        <dbReference type="ARBA" id="ARBA00004604"/>
    </source>
</evidence>
<reference evidence="5" key="1">
    <citation type="submission" date="2021-02" db="EMBL/GenBank/DDBJ databases">
        <authorList>
            <person name="Nowell W R."/>
        </authorList>
    </citation>
    <scope>NUCLEOTIDE SEQUENCE</scope>
</reference>
<dbReference type="PROSITE" id="PS52006">
    <property type="entry name" value="GH64"/>
    <property type="match status" value="1"/>
</dbReference>
<dbReference type="Gene3D" id="2.80.10.50">
    <property type="match status" value="1"/>
</dbReference>
<evidence type="ECO:0000259" key="4">
    <source>
        <dbReference type="PROSITE" id="PS52006"/>
    </source>
</evidence>
<organism evidence="5 6">
    <name type="scientific">Rotaria magnacalcarata</name>
    <dbReference type="NCBI Taxonomy" id="392030"/>
    <lineage>
        <taxon>Eukaryota</taxon>
        <taxon>Metazoa</taxon>
        <taxon>Spiralia</taxon>
        <taxon>Gnathifera</taxon>
        <taxon>Rotifera</taxon>
        <taxon>Eurotatoria</taxon>
        <taxon>Bdelloidea</taxon>
        <taxon>Philodinida</taxon>
        <taxon>Philodinidae</taxon>
        <taxon>Rotaria</taxon>
    </lineage>
</organism>
<comment type="caution">
    <text evidence="5">The sequence shown here is derived from an EMBL/GenBank/DDBJ whole genome shotgun (WGS) entry which is preliminary data.</text>
</comment>
<dbReference type="GO" id="GO:0005730">
    <property type="term" value="C:nucleolus"/>
    <property type="evidence" value="ECO:0007669"/>
    <property type="project" value="UniProtKB-SubCell"/>
</dbReference>
<dbReference type="AlphaFoldDB" id="A0A816UXW2"/>
<dbReference type="CDD" id="cd09214">
    <property type="entry name" value="GH64-like"/>
    <property type="match status" value="1"/>
</dbReference>
<evidence type="ECO:0000256" key="3">
    <source>
        <dbReference type="ARBA" id="ARBA00023242"/>
    </source>
</evidence>
<sequence length="470" mass="51988">MATHIMSIARNTIPNASGNGALTFKILNGTNGVYDDAQIYWAVLGMSNNRWNYLDRYGQLQPISMALNDAPGHLSKNGVNYANIYTRVSEVNWVNLPKIVSGRMFLSVGSPCFIKTHDNGFAGPDLNNTSDPNRDVYYDFIEFTIDNSGYHGNTTRVDAFGFPLQHRLVNRAGHFDRTVGELENETRDGLFAKFIHEVPEEFKALAEIQAPYRIVAPMHGSFAPGKKNEKYFDAYSHNKYTTSQILLCNGPLAQEPEIGSAINRHVYQGNTKDISQYYKSSPANYYAKFWHDHSIDQLAYGFAYDDYNGQASYLEIGDPKALIIRIGWNGSVNTSGPTISTRAIALRSNANGKFVCAENGGSSSLIANRDNPQGWETFDLITLNGNNIALKSHANGQYVSVQNGGDGPLIANRSQVKSWETFKLVDRGNGKVALVAVNGKYVCADNFGNSELVANRANVDSWETFDLVPK</sequence>
<dbReference type="Pfam" id="PF16483">
    <property type="entry name" value="Glyco_hydro_64"/>
    <property type="match status" value="1"/>
</dbReference>
<proteinExistence type="inferred from homology"/>
<gene>
    <name evidence="5" type="ORF">XDN619_LOCUS21964</name>
</gene>
<dbReference type="InterPro" id="IPR032477">
    <property type="entry name" value="Glyco_hydro_64"/>
</dbReference>
<comment type="subcellular location">
    <subcellularLocation>
        <location evidence="1">Nucleus</location>
        <location evidence="1">Nucleolus</location>
    </subcellularLocation>
</comment>
<dbReference type="SUPFAM" id="SSF50405">
    <property type="entry name" value="Actin-crosslinking proteins"/>
    <property type="match status" value="1"/>
</dbReference>
<dbReference type="Proteomes" id="UP000663887">
    <property type="component" value="Unassembled WGS sequence"/>
</dbReference>
<keyword evidence="3" id="KW-0539">Nucleus</keyword>
<dbReference type="Gene3D" id="2.60.110.10">
    <property type="entry name" value="Thaumatin"/>
    <property type="match status" value="2"/>
</dbReference>
<name>A0A816UXW2_9BILA</name>
<evidence type="ECO:0000256" key="2">
    <source>
        <dbReference type="ARBA" id="ARBA00010878"/>
    </source>
</evidence>
<dbReference type="InterPro" id="IPR037398">
    <property type="entry name" value="Glyco_hydro_64_fam"/>
</dbReference>
<dbReference type="PANTHER" id="PTHR38165:SF1">
    <property type="entry name" value="GLUCANASE B"/>
    <property type="match status" value="1"/>
</dbReference>